<comment type="catalytic activity">
    <reaction evidence="9">
        <text>S-hexadecanoyl-L-cysteinyl-[protein] + H2O = L-cysteinyl-[protein] + hexadecanoate + H(+)</text>
        <dbReference type="Rhea" id="RHEA:19233"/>
        <dbReference type="Rhea" id="RHEA-COMP:10131"/>
        <dbReference type="Rhea" id="RHEA-COMP:11032"/>
        <dbReference type="ChEBI" id="CHEBI:7896"/>
        <dbReference type="ChEBI" id="CHEBI:15377"/>
        <dbReference type="ChEBI" id="CHEBI:15378"/>
        <dbReference type="ChEBI" id="CHEBI:29950"/>
        <dbReference type="ChEBI" id="CHEBI:74151"/>
        <dbReference type="EC" id="3.1.2.22"/>
    </reaction>
</comment>
<evidence type="ECO:0000256" key="5">
    <source>
        <dbReference type="ARBA" id="ARBA00022801"/>
    </source>
</evidence>
<sequence length="231" mass="25252">MSQVPEFITIPAKSNHSATVILIHGLGSNANEMKTIAEDLATDPGLDHIKWLMPQASLRPSTRLGGRVVPAWYDSRLGPDDEEGILESVEPLCNIVRQAQEEGEKRVVLGGFSQGANMSLFIGATKRDLKLSGIVMLSGRMLIPEKLVENIAPDAKDIPMFIAHGTDDKVIGLQTNRKCVDALKAAGFVLRDSTDEVGGISYYVYEGMGHSVDMQEMDDLKDWLKKNISSD</sequence>
<dbReference type="RefSeq" id="XP_060324356.1">
    <property type="nucleotide sequence ID" value="XM_060474567.1"/>
</dbReference>
<dbReference type="GO" id="GO:0006631">
    <property type="term" value="P:fatty acid metabolic process"/>
    <property type="evidence" value="ECO:0007669"/>
    <property type="project" value="UniProtKB-KW"/>
</dbReference>
<proteinExistence type="inferred from homology"/>
<dbReference type="PANTHER" id="PTHR10655">
    <property type="entry name" value="LYSOPHOSPHOLIPASE-RELATED"/>
    <property type="match status" value="1"/>
</dbReference>
<dbReference type="EMBL" id="JAUEPS010000064">
    <property type="protein sequence ID" value="KAK0442538.1"/>
    <property type="molecule type" value="Genomic_DNA"/>
</dbReference>
<name>A0AA39JH44_ARMTA</name>
<accession>A0AA39JH44</accession>
<keyword evidence="6" id="KW-0276">Fatty acid metabolism</keyword>
<keyword evidence="12" id="KW-1185">Reference proteome</keyword>
<keyword evidence="4" id="KW-0719">Serine esterase</keyword>
<dbReference type="InterPro" id="IPR003140">
    <property type="entry name" value="PLipase/COase/thioEstase"/>
</dbReference>
<evidence type="ECO:0000259" key="10">
    <source>
        <dbReference type="Pfam" id="PF02230"/>
    </source>
</evidence>
<protein>
    <recommendedName>
        <fullName evidence="3">Acyl-protein thioesterase 1</fullName>
        <ecNumber evidence="2">3.1.2.22</ecNumber>
    </recommendedName>
    <alternativeName>
        <fullName evidence="8">Palmitoyl-protein hydrolase</fullName>
    </alternativeName>
</protein>
<evidence type="ECO:0000256" key="1">
    <source>
        <dbReference type="ARBA" id="ARBA00006499"/>
    </source>
</evidence>
<dbReference type="InterPro" id="IPR050565">
    <property type="entry name" value="LYPA1-2/EST-like"/>
</dbReference>
<dbReference type="EC" id="3.1.2.22" evidence="2"/>
<dbReference type="GO" id="GO:0008474">
    <property type="term" value="F:palmitoyl-(protein) hydrolase activity"/>
    <property type="evidence" value="ECO:0007669"/>
    <property type="project" value="UniProtKB-EC"/>
</dbReference>
<feature type="domain" description="Phospholipase/carboxylesterase/thioesterase" evidence="10">
    <location>
        <begin position="9"/>
        <end position="228"/>
    </location>
</feature>
<comment type="caution">
    <text evidence="11">The sequence shown here is derived from an EMBL/GenBank/DDBJ whole genome shotgun (WGS) entry which is preliminary data.</text>
</comment>
<evidence type="ECO:0000256" key="2">
    <source>
        <dbReference type="ARBA" id="ARBA00012423"/>
    </source>
</evidence>
<dbReference type="Gene3D" id="3.40.50.1820">
    <property type="entry name" value="alpha/beta hydrolase"/>
    <property type="match status" value="1"/>
</dbReference>
<evidence type="ECO:0000256" key="3">
    <source>
        <dbReference type="ARBA" id="ARBA00014923"/>
    </source>
</evidence>
<evidence type="ECO:0000313" key="12">
    <source>
        <dbReference type="Proteomes" id="UP001175211"/>
    </source>
</evidence>
<comment type="similarity">
    <text evidence="1">Belongs to the AB hydrolase superfamily. AB hydrolase 2 family.</text>
</comment>
<dbReference type="GeneID" id="85358115"/>
<reference evidence="11" key="1">
    <citation type="submission" date="2023-06" db="EMBL/GenBank/DDBJ databases">
        <authorList>
            <consortium name="Lawrence Berkeley National Laboratory"/>
            <person name="Ahrendt S."/>
            <person name="Sahu N."/>
            <person name="Indic B."/>
            <person name="Wong-Bajracharya J."/>
            <person name="Merenyi Z."/>
            <person name="Ke H.-M."/>
            <person name="Monk M."/>
            <person name="Kocsube S."/>
            <person name="Drula E."/>
            <person name="Lipzen A."/>
            <person name="Balint B."/>
            <person name="Henrissat B."/>
            <person name="Andreopoulos B."/>
            <person name="Martin F.M."/>
            <person name="Harder C.B."/>
            <person name="Rigling D."/>
            <person name="Ford K.L."/>
            <person name="Foster G.D."/>
            <person name="Pangilinan J."/>
            <person name="Papanicolaou A."/>
            <person name="Barry K."/>
            <person name="LaButti K."/>
            <person name="Viragh M."/>
            <person name="Koriabine M."/>
            <person name="Yan M."/>
            <person name="Riley R."/>
            <person name="Champramary S."/>
            <person name="Plett K.L."/>
            <person name="Tsai I.J."/>
            <person name="Slot J."/>
            <person name="Sipos G."/>
            <person name="Plett J."/>
            <person name="Nagy L.G."/>
            <person name="Grigoriev I.V."/>
        </authorList>
    </citation>
    <scope>NUCLEOTIDE SEQUENCE</scope>
    <source>
        <strain evidence="11">CCBAS 213</strain>
    </source>
</reference>
<dbReference type="SUPFAM" id="SSF53474">
    <property type="entry name" value="alpha/beta-Hydrolases"/>
    <property type="match status" value="1"/>
</dbReference>
<evidence type="ECO:0000256" key="7">
    <source>
        <dbReference type="ARBA" id="ARBA00029392"/>
    </source>
</evidence>
<evidence type="ECO:0000256" key="9">
    <source>
        <dbReference type="ARBA" id="ARBA00047337"/>
    </source>
</evidence>
<organism evidence="11 12">
    <name type="scientific">Armillaria tabescens</name>
    <name type="common">Ringless honey mushroom</name>
    <name type="synonym">Agaricus tabescens</name>
    <dbReference type="NCBI Taxonomy" id="1929756"/>
    <lineage>
        <taxon>Eukaryota</taxon>
        <taxon>Fungi</taxon>
        <taxon>Dikarya</taxon>
        <taxon>Basidiomycota</taxon>
        <taxon>Agaricomycotina</taxon>
        <taxon>Agaricomycetes</taxon>
        <taxon>Agaricomycetidae</taxon>
        <taxon>Agaricales</taxon>
        <taxon>Marasmiineae</taxon>
        <taxon>Physalacriaceae</taxon>
        <taxon>Desarmillaria</taxon>
    </lineage>
</organism>
<dbReference type="AlphaFoldDB" id="A0AA39JH44"/>
<dbReference type="Pfam" id="PF02230">
    <property type="entry name" value="Abhydrolase_2"/>
    <property type="match status" value="1"/>
</dbReference>
<evidence type="ECO:0000313" key="11">
    <source>
        <dbReference type="EMBL" id="KAK0442538.1"/>
    </source>
</evidence>
<comment type="function">
    <text evidence="7">Hydrolyzes fatty acids from S-acylated cysteine residues in proteins with a strong preference for palmitoylated G-alpha proteins over other acyl substrates. Mediates the deacylation of G-alpha proteins such as GPA1 in vivo, but has weak or no activity toward palmitoylated Ras proteins. Has weak lysophospholipase activity in vitro; however such activity may not exist in vivo.</text>
</comment>
<evidence type="ECO:0000256" key="8">
    <source>
        <dbReference type="ARBA" id="ARBA00031195"/>
    </source>
</evidence>
<dbReference type="GO" id="GO:0052689">
    <property type="term" value="F:carboxylic ester hydrolase activity"/>
    <property type="evidence" value="ECO:0007669"/>
    <property type="project" value="UniProtKB-KW"/>
</dbReference>
<evidence type="ECO:0000256" key="4">
    <source>
        <dbReference type="ARBA" id="ARBA00022487"/>
    </source>
</evidence>
<dbReference type="Proteomes" id="UP001175211">
    <property type="component" value="Unassembled WGS sequence"/>
</dbReference>
<dbReference type="InterPro" id="IPR029058">
    <property type="entry name" value="AB_hydrolase_fold"/>
</dbReference>
<keyword evidence="5" id="KW-0378">Hydrolase</keyword>
<dbReference type="PANTHER" id="PTHR10655:SF17">
    <property type="entry name" value="LYSOPHOSPHOLIPASE-LIKE PROTEIN 1"/>
    <property type="match status" value="1"/>
</dbReference>
<gene>
    <name evidence="11" type="ORF">EV420DRAFT_1578504</name>
</gene>
<evidence type="ECO:0000256" key="6">
    <source>
        <dbReference type="ARBA" id="ARBA00022832"/>
    </source>
</evidence>
<keyword evidence="6" id="KW-0443">Lipid metabolism</keyword>